<evidence type="ECO:0000313" key="2">
    <source>
        <dbReference type="Proteomes" id="UP001375240"/>
    </source>
</evidence>
<sequence>MEEESRSRAGVPIQDFAQATNLLLDHGITLIEWGDQILVQHGYPAVIHSYKYLIKDSEIAQAASLIETQTAFQRVPPSPGARAFGVIGISGYHFVSKNDHPRWPTRLHLLPESLVHLSSTGNDTEPAASRFDSSRQFLRPKLPQDCASLVKCMEEFPKYSGSWMAATLPLWSLIVAAIYKEPDPGRKIWEPEELTESEEQFRVRQAEAVKFVEGWEFDEEDEPYRRKLIKILMNEPLD</sequence>
<dbReference type="Proteomes" id="UP001375240">
    <property type="component" value="Unassembled WGS sequence"/>
</dbReference>
<gene>
    <name evidence="1" type="ORF">TWF696_004787</name>
</gene>
<comment type="caution">
    <text evidence="1">The sequence shown here is derived from an EMBL/GenBank/DDBJ whole genome shotgun (WGS) entry which is preliminary data.</text>
</comment>
<protein>
    <submittedName>
        <fullName evidence="1">Uncharacterized protein</fullName>
    </submittedName>
</protein>
<organism evidence="1 2">
    <name type="scientific">Orbilia brochopaga</name>
    <dbReference type="NCBI Taxonomy" id="3140254"/>
    <lineage>
        <taxon>Eukaryota</taxon>
        <taxon>Fungi</taxon>
        <taxon>Dikarya</taxon>
        <taxon>Ascomycota</taxon>
        <taxon>Pezizomycotina</taxon>
        <taxon>Orbiliomycetes</taxon>
        <taxon>Orbiliales</taxon>
        <taxon>Orbiliaceae</taxon>
        <taxon>Orbilia</taxon>
    </lineage>
</organism>
<keyword evidence="2" id="KW-1185">Reference proteome</keyword>
<evidence type="ECO:0000313" key="1">
    <source>
        <dbReference type="EMBL" id="KAK6352784.1"/>
    </source>
</evidence>
<accession>A0AAV9UZJ0</accession>
<name>A0AAV9UZJ0_9PEZI</name>
<proteinExistence type="predicted"/>
<dbReference type="AlphaFoldDB" id="A0AAV9UZJ0"/>
<dbReference type="EMBL" id="JAVHNQ010000003">
    <property type="protein sequence ID" value="KAK6352784.1"/>
    <property type="molecule type" value="Genomic_DNA"/>
</dbReference>
<reference evidence="1 2" key="1">
    <citation type="submission" date="2019-10" db="EMBL/GenBank/DDBJ databases">
        <authorList>
            <person name="Palmer J.M."/>
        </authorList>
    </citation>
    <scope>NUCLEOTIDE SEQUENCE [LARGE SCALE GENOMIC DNA]</scope>
    <source>
        <strain evidence="1 2">TWF696</strain>
    </source>
</reference>